<dbReference type="Proteomes" id="UP001162131">
    <property type="component" value="Unassembled WGS sequence"/>
</dbReference>
<dbReference type="AlphaFoldDB" id="A0AAU9J0L6"/>
<protein>
    <submittedName>
        <fullName evidence="1">Uncharacterized protein</fullName>
    </submittedName>
</protein>
<comment type="caution">
    <text evidence="1">The sequence shown here is derived from an EMBL/GenBank/DDBJ whole genome shotgun (WGS) entry which is preliminary data.</text>
</comment>
<proteinExistence type="predicted"/>
<sequence>MADKNGDLARAGTTWAKAYGMEVPINLHCWINRKSSTEKAYAKVEAISMSLGSMWRYLWEIVLLEVGHTQCIYCLCNNSLYQSPLSSKSWTFVRNIKERKWWSPSQALYYKENIYFVTNDIENEIITIWKLDCSQNTADSVADLTEL</sequence>
<reference evidence="1" key="1">
    <citation type="submission" date="2021-09" db="EMBL/GenBank/DDBJ databases">
        <authorList>
            <consortium name="AG Swart"/>
            <person name="Singh M."/>
            <person name="Singh A."/>
            <person name="Seah K."/>
            <person name="Emmerich C."/>
        </authorList>
    </citation>
    <scope>NUCLEOTIDE SEQUENCE</scope>
    <source>
        <strain evidence="1">ATCC30299</strain>
    </source>
</reference>
<evidence type="ECO:0000313" key="1">
    <source>
        <dbReference type="EMBL" id="CAG9320693.1"/>
    </source>
</evidence>
<evidence type="ECO:0000313" key="2">
    <source>
        <dbReference type="Proteomes" id="UP001162131"/>
    </source>
</evidence>
<accession>A0AAU9J0L6</accession>
<dbReference type="EMBL" id="CAJZBQ010000027">
    <property type="protein sequence ID" value="CAG9320693.1"/>
    <property type="molecule type" value="Genomic_DNA"/>
</dbReference>
<keyword evidence="2" id="KW-1185">Reference proteome</keyword>
<organism evidence="1 2">
    <name type="scientific">Blepharisma stoltei</name>
    <dbReference type="NCBI Taxonomy" id="1481888"/>
    <lineage>
        <taxon>Eukaryota</taxon>
        <taxon>Sar</taxon>
        <taxon>Alveolata</taxon>
        <taxon>Ciliophora</taxon>
        <taxon>Postciliodesmatophora</taxon>
        <taxon>Heterotrichea</taxon>
        <taxon>Heterotrichida</taxon>
        <taxon>Blepharismidae</taxon>
        <taxon>Blepharisma</taxon>
    </lineage>
</organism>
<name>A0AAU9J0L6_9CILI</name>
<gene>
    <name evidence="1" type="ORF">BSTOLATCC_MIC27276</name>
</gene>